<accession>A0ABT0RKJ2</accession>
<keyword evidence="1" id="KW-1133">Transmembrane helix</keyword>
<dbReference type="EMBL" id="JAMGBD010000001">
    <property type="protein sequence ID" value="MCL6683168.1"/>
    <property type="molecule type" value="Genomic_DNA"/>
</dbReference>
<dbReference type="Proteomes" id="UP001165363">
    <property type="component" value="Unassembled WGS sequence"/>
</dbReference>
<gene>
    <name evidence="2" type="ORF">LZ536_04515</name>
</gene>
<evidence type="ECO:0000313" key="3">
    <source>
        <dbReference type="Proteomes" id="UP001165363"/>
    </source>
</evidence>
<evidence type="ECO:0000256" key="1">
    <source>
        <dbReference type="SAM" id="Phobius"/>
    </source>
</evidence>
<feature type="transmembrane region" description="Helical" evidence="1">
    <location>
        <begin position="66"/>
        <end position="88"/>
    </location>
</feature>
<feature type="transmembrane region" description="Helical" evidence="1">
    <location>
        <begin position="12"/>
        <end position="31"/>
    </location>
</feature>
<sequence>MSGLCSSFTYAAHAFLWLSLIVAIVETYHAIFTPAKPGGEVQREKLTAETVDAIGRVLTALKDLPAWVAIFVAAMALVWTMTSAPGLCP</sequence>
<evidence type="ECO:0000313" key="2">
    <source>
        <dbReference type="EMBL" id="MCL6683168.1"/>
    </source>
</evidence>
<proteinExistence type="predicted"/>
<comment type="caution">
    <text evidence="2">The sequence shown here is derived from an EMBL/GenBank/DDBJ whole genome shotgun (WGS) entry which is preliminary data.</text>
</comment>
<keyword evidence="1" id="KW-0812">Transmembrane</keyword>
<name>A0ABT0RKJ2_9SPHN</name>
<keyword evidence="1" id="KW-0472">Membrane</keyword>
<dbReference type="RefSeq" id="WP_249847111.1">
    <property type="nucleotide sequence ID" value="NZ_JAMGBD010000001.1"/>
</dbReference>
<organism evidence="2 3">
    <name type="scientific">Sphingomonas alba</name>
    <dbReference type="NCBI Taxonomy" id="2908208"/>
    <lineage>
        <taxon>Bacteria</taxon>
        <taxon>Pseudomonadati</taxon>
        <taxon>Pseudomonadota</taxon>
        <taxon>Alphaproteobacteria</taxon>
        <taxon>Sphingomonadales</taxon>
        <taxon>Sphingomonadaceae</taxon>
        <taxon>Sphingomonas</taxon>
    </lineage>
</organism>
<keyword evidence="3" id="KW-1185">Reference proteome</keyword>
<protein>
    <submittedName>
        <fullName evidence="2">Uncharacterized protein</fullName>
    </submittedName>
</protein>
<reference evidence="2" key="1">
    <citation type="submission" date="2022-05" db="EMBL/GenBank/DDBJ databases">
        <authorList>
            <person name="Jo J.-H."/>
            <person name="Im W.-T."/>
        </authorList>
    </citation>
    <scope>NUCLEOTIDE SEQUENCE</scope>
    <source>
        <strain evidence="2">SE158</strain>
    </source>
</reference>